<dbReference type="EMBL" id="JAEFCI010005496">
    <property type="protein sequence ID" value="KAG5460259.1"/>
    <property type="molecule type" value="Genomic_DNA"/>
</dbReference>
<evidence type="ECO:0000256" key="4">
    <source>
        <dbReference type="ARBA" id="ARBA00022723"/>
    </source>
</evidence>
<comment type="similarity">
    <text evidence="2">Belongs to the CCS1 family.</text>
</comment>
<proteinExistence type="inferred from homology"/>
<dbReference type="InterPro" id="IPR036163">
    <property type="entry name" value="HMA_dom_sf"/>
</dbReference>
<dbReference type="Gene3D" id="2.60.40.200">
    <property type="entry name" value="Superoxide dismutase, copper/zinc binding domain"/>
    <property type="match status" value="1"/>
</dbReference>
<dbReference type="GO" id="GO:0006801">
    <property type="term" value="P:superoxide metabolic process"/>
    <property type="evidence" value="ECO:0007669"/>
    <property type="project" value="InterPro"/>
</dbReference>
<dbReference type="InterPro" id="IPR017969">
    <property type="entry name" value="Heavy-metal-associated_CS"/>
</dbReference>
<evidence type="ECO:0000256" key="2">
    <source>
        <dbReference type="ARBA" id="ARBA00010636"/>
    </source>
</evidence>
<dbReference type="PROSITE" id="PS50846">
    <property type="entry name" value="HMA_2"/>
    <property type="match status" value="1"/>
</dbReference>
<evidence type="ECO:0000256" key="3">
    <source>
        <dbReference type="ARBA" id="ARBA00016103"/>
    </source>
</evidence>
<dbReference type="OrthoDB" id="666972at2759"/>
<dbReference type="PANTHER" id="PTHR10003">
    <property type="entry name" value="SUPEROXIDE DISMUTASE CU-ZN -RELATED"/>
    <property type="match status" value="1"/>
</dbReference>
<dbReference type="CDD" id="cd00371">
    <property type="entry name" value="HMA"/>
    <property type="match status" value="1"/>
</dbReference>
<gene>
    <name evidence="9" type="ORF">BJ554DRAFT_7712</name>
</gene>
<evidence type="ECO:0000313" key="10">
    <source>
        <dbReference type="Proteomes" id="UP000673691"/>
    </source>
</evidence>
<dbReference type="Pfam" id="PF00403">
    <property type="entry name" value="HMA"/>
    <property type="match status" value="1"/>
</dbReference>
<dbReference type="Pfam" id="PF00080">
    <property type="entry name" value="Sod_Cu"/>
    <property type="match status" value="1"/>
</dbReference>
<dbReference type="Proteomes" id="UP000673691">
    <property type="component" value="Unassembled WGS sequence"/>
</dbReference>
<protein>
    <recommendedName>
        <fullName evidence="3">Superoxide dismutase 1 copper chaperone</fullName>
    </recommendedName>
    <alternativeName>
        <fullName evidence="6">Superoxide dismutase copper chaperone</fullName>
    </alternativeName>
</protein>
<organism evidence="9 10">
    <name type="scientific">Olpidium bornovanus</name>
    <dbReference type="NCBI Taxonomy" id="278681"/>
    <lineage>
        <taxon>Eukaryota</taxon>
        <taxon>Fungi</taxon>
        <taxon>Fungi incertae sedis</taxon>
        <taxon>Olpidiomycota</taxon>
        <taxon>Olpidiomycotina</taxon>
        <taxon>Olpidiomycetes</taxon>
        <taxon>Olpidiales</taxon>
        <taxon>Olpidiaceae</taxon>
        <taxon>Olpidium</taxon>
    </lineage>
</organism>
<dbReference type="InterPro" id="IPR036423">
    <property type="entry name" value="SOD-like_Cu/Zn_dom_sf"/>
</dbReference>
<dbReference type="InterPro" id="IPR024134">
    <property type="entry name" value="SOD_Cu/Zn_/chaperone"/>
</dbReference>
<evidence type="ECO:0000256" key="7">
    <source>
        <dbReference type="SAM" id="MobiDB-lite"/>
    </source>
</evidence>
<sequence length="277" mass="29600">MRDLKIELSVDMKCDSCTEDVARVLKAIPGLRSFDIDLEKKTVLVEGSAAPSEVYNKLKETGRTVIVRGQGSAYSENIGAAVCIFDEWAGTAAPLQPRQPKGLARFVQVDKNLCLIDVTVEGLAPGPHALCVHELGDFTHGPKSTGDCFDMPSSSPPVCKSAANGRRPGENEAVPRDPRHNHAGDVATILVDANGRANAFTETTRFGVYDVIGRSLVIAELRRIPKNANAWEKGAGVLGGIIARSAGLFENTKVVCACSGKTLWEEAKETATKQASL</sequence>
<name>A0A8H7ZVL9_9FUNG</name>
<keyword evidence="10" id="KW-1185">Reference proteome</keyword>
<accession>A0A8H7ZVL9</accession>
<evidence type="ECO:0000256" key="5">
    <source>
        <dbReference type="ARBA" id="ARBA00025798"/>
    </source>
</evidence>
<dbReference type="InterPro" id="IPR001424">
    <property type="entry name" value="SOD_Cu_Zn_dom"/>
</dbReference>
<comment type="similarity">
    <text evidence="5">In the C-terminal section; belongs to the Cu-Zn superoxide dismutase family.</text>
</comment>
<dbReference type="SUPFAM" id="SSF49329">
    <property type="entry name" value="Cu,Zn superoxide dismutase-like"/>
    <property type="match status" value="1"/>
</dbReference>
<comment type="caution">
    <text evidence="9">The sequence shown here is derived from an EMBL/GenBank/DDBJ whole genome shotgun (WGS) entry which is preliminary data.</text>
</comment>
<dbReference type="GO" id="GO:0005507">
    <property type="term" value="F:copper ion binding"/>
    <property type="evidence" value="ECO:0007669"/>
    <property type="project" value="InterPro"/>
</dbReference>
<reference evidence="9 10" key="1">
    <citation type="journal article" name="Sci. Rep.">
        <title>Genome-scale phylogenetic analyses confirm Olpidium as the closest living zoosporic fungus to the non-flagellated, terrestrial fungi.</title>
        <authorList>
            <person name="Chang Y."/>
            <person name="Rochon D."/>
            <person name="Sekimoto S."/>
            <person name="Wang Y."/>
            <person name="Chovatia M."/>
            <person name="Sandor L."/>
            <person name="Salamov A."/>
            <person name="Grigoriev I.V."/>
            <person name="Stajich J.E."/>
            <person name="Spatafora J.W."/>
        </authorList>
    </citation>
    <scope>NUCLEOTIDE SEQUENCE [LARGE SCALE GENOMIC DNA]</scope>
    <source>
        <strain evidence="9">S191</strain>
    </source>
</reference>
<keyword evidence="4" id="KW-0479">Metal-binding</keyword>
<evidence type="ECO:0000313" key="9">
    <source>
        <dbReference type="EMBL" id="KAG5460259.1"/>
    </source>
</evidence>
<evidence type="ECO:0000256" key="1">
    <source>
        <dbReference type="ARBA" id="ARBA00001973"/>
    </source>
</evidence>
<evidence type="ECO:0000256" key="6">
    <source>
        <dbReference type="ARBA" id="ARBA00032899"/>
    </source>
</evidence>
<dbReference type="InterPro" id="IPR006121">
    <property type="entry name" value="HMA_dom"/>
</dbReference>
<comment type="cofactor">
    <cofactor evidence="1">
        <name>Cu(2+)</name>
        <dbReference type="ChEBI" id="CHEBI:29036"/>
    </cofactor>
</comment>
<feature type="compositionally biased region" description="Basic and acidic residues" evidence="7">
    <location>
        <begin position="167"/>
        <end position="181"/>
    </location>
</feature>
<dbReference type="PROSITE" id="PS01047">
    <property type="entry name" value="HMA_1"/>
    <property type="match status" value="1"/>
</dbReference>
<dbReference type="AlphaFoldDB" id="A0A8H7ZVL9"/>
<feature type="domain" description="HMA" evidence="8">
    <location>
        <begin position="3"/>
        <end position="66"/>
    </location>
</feature>
<feature type="region of interest" description="Disordered" evidence="7">
    <location>
        <begin position="159"/>
        <end position="181"/>
    </location>
</feature>
<evidence type="ECO:0000259" key="8">
    <source>
        <dbReference type="PROSITE" id="PS50846"/>
    </source>
</evidence>
<dbReference type="Gene3D" id="3.30.70.100">
    <property type="match status" value="1"/>
</dbReference>
<dbReference type="SUPFAM" id="SSF55008">
    <property type="entry name" value="HMA, heavy metal-associated domain"/>
    <property type="match status" value="1"/>
</dbReference>